<reference evidence="1 2" key="1">
    <citation type="submission" date="2018-03" db="EMBL/GenBank/DDBJ databases">
        <title>Aerobic endospore-forming bacteria genome sequencing and assembly.</title>
        <authorList>
            <person name="Cavalcante D.A."/>
            <person name="Driks A."/>
            <person name="Putonti C."/>
            <person name="De-Souza M.T."/>
        </authorList>
    </citation>
    <scope>NUCLEOTIDE SEQUENCE [LARGE SCALE GENOMIC DNA]</scope>
    <source>
        <strain evidence="1 2">SDF0028</strain>
    </source>
</reference>
<organism evidence="1 2">
    <name type="scientific">Paenibacillus popilliae</name>
    <name type="common">Bacillus popilliae</name>
    <dbReference type="NCBI Taxonomy" id="78057"/>
    <lineage>
        <taxon>Bacteria</taxon>
        <taxon>Bacillati</taxon>
        <taxon>Bacillota</taxon>
        <taxon>Bacilli</taxon>
        <taxon>Bacillales</taxon>
        <taxon>Paenibacillaceae</taxon>
        <taxon>Paenibacillus</taxon>
    </lineage>
</organism>
<keyword evidence="2" id="KW-1185">Reference proteome</keyword>
<dbReference type="EMBL" id="SADY01000004">
    <property type="protein sequence ID" value="TQR44624.1"/>
    <property type="molecule type" value="Genomic_DNA"/>
</dbReference>
<gene>
    <name evidence="1" type="ORF">C7Y44_16090</name>
</gene>
<evidence type="ECO:0008006" key="3">
    <source>
        <dbReference type="Google" id="ProtNLM"/>
    </source>
</evidence>
<dbReference type="Proteomes" id="UP000316208">
    <property type="component" value="Unassembled WGS sequence"/>
</dbReference>
<comment type="caution">
    <text evidence="1">The sequence shown here is derived from an EMBL/GenBank/DDBJ whole genome shotgun (WGS) entry which is preliminary data.</text>
</comment>
<sequence length="146" mass="17026">MYKMHSESEVTSMIFGLLQSTSIYDDSYSNMVTQPFQPDYYGDLTPCVRIRDTAYEIVLYERGVQMLCKTTKDVEDVIYWVLEDTIHTISYVKLLNKYKVDNVKTHLSDSKEIRSELTTMIDQAFQDIGGVYLEWHKAGRRAQLES</sequence>
<name>A0ABY3AP95_PAEPP</name>
<accession>A0ABY3AP95</accession>
<evidence type="ECO:0000313" key="1">
    <source>
        <dbReference type="EMBL" id="TQR44624.1"/>
    </source>
</evidence>
<proteinExistence type="predicted"/>
<evidence type="ECO:0000313" key="2">
    <source>
        <dbReference type="Proteomes" id="UP000316208"/>
    </source>
</evidence>
<protein>
    <recommendedName>
        <fullName evidence="3">Immunity protein 63 domain-containing protein</fullName>
    </recommendedName>
</protein>